<evidence type="ECO:0000259" key="7">
    <source>
        <dbReference type="PROSITE" id="PS51296"/>
    </source>
</evidence>
<keyword evidence="4" id="KW-0408">Iron</keyword>
<keyword evidence="9" id="KW-1185">Reference proteome</keyword>
<dbReference type="NCBIfam" id="TIGR02378">
    <property type="entry name" value="nirD_assim_sml"/>
    <property type="match status" value="1"/>
</dbReference>
<gene>
    <name evidence="8" type="primary">nirD</name>
    <name evidence="8" type="ORF">H0A68_13220</name>
</gene>
<dbReference type="InterPro" id="IPR036922">
    <property type="entry name" value="Rieske_2Fe-2S_sf"/>
</dbReference>
<dbReference type="GO" id="GO:0051537">
    <property type="term" value="F:2 iron, 2 sulfur cluster binding"/>
    <property type="evidence" value="ECO:0007669"/>
    <property type="project" value="UniProtKB-KW"/>
</dbReference>
<dbReference type="Proteomes" id="UP000580517">
    <property type="component" value="Unassembled WGS sequence"/>
</dbReference>
<dbReference type="InterPro" id="IPR012748">
    <property type="entry name" value="Rieske-like_NirD"/>
</dbReference>
<evidence type="ECO:0000313" key="9">
    <source>
        <dbReference type="Proteomes" id="UP000580517"/>
    </source>
</evidence>
<dbReference type="Pfam" id="PF00355">
    <property type="entry name" value="Rieske"/>
    <property type="match status" value="1"/>
</dbReference>
<dbReference type="AlphaFoldDB" id="A0A853FGB8"/>
<dbReference type="PANTHER" id="PTHR21496">
    <property type="entry name" value="FERREDOXIN-RELATED"/>
    <property type="match status" value="1"/>
</dbReference>
<dbReference type="CDD" id="cd03530">
    <property type="entry name" value="Rieske_NirD_small_Bacillus"/>
    <property type="match status" value="1"/>
</dbReference>
<accession>A0A853FGB8</accession>
<keyword evidence="2" id="KW-0479">Metal-binding</keyword>
<dbReference type="RefSeq" id="WP_129969798.1">
    <property type="nucleotide sequence ID" value="NZ_JACCEW010000004.1"/>
</dbReference>
<evidence type="ECO:0000256" key="3">
    <source>
        <dbReference type="ARBA" id="ARBA00023002"/>
    </source>
</evidence>
<evidence type="ECO:0000256" key="1">
    <source>
        <dbReference type="ARBA" id="ARBA00022714"/>
    </source>
</evidence>
<feature type="domain" description="Rieske" evidence="7">
    <location>
        <begin position="7"/>
        <end position="104"/>
    </location>
</feature>
<evidence type="ECO:0000256" key="2">
    <source>
        <dbReference type="ARBA" id="ARBA00022723"/>
    </source>
</evidence>
<dbReference type="InterPro" id="IPR017941">
    <property type="entry name" value="Rieske_2Fe-2S"/>
</dbReference>
<keyword evidence="3" id="KW-0560">Oxidoreductase</keyword>
<protein>
    <submittedName>
        <fullName evidence="8">Nitrite reductase small subunit NirD</fullName>
    </submittedName>
</protein>
<dbReference type="GO" id="GO:0046872">
    <property type="term" value="F:metal ion binding"/>
    <property type="evidence" value="ECO:0007669"/>
    <property type="project" value="UniProtKB-KW"/>
</dbReference>
<evidence type="ECO:0000256" key="5">
    <source>
        <dbReference type="ARBA" id="ARBA00023014"/>
    </source>
</evidence>
<proteinExistence type="predicted"/>
<dbReference type="PROSITE" id="PS51296">
    <property type="entry name" value="RIESKE"/>
    <property type="match status" value="1"/>
</dbReference>
<sequence length="110" mass="11949">MTDALEWTAICGIQDIPRSGARAVRKAGQEPIAVFRASDDHIFAVVDRCPHRGGPLSDGLVHGHAVSCPLHGWNIDLTSGRAREPDEGCARIINVRVEDGRIYLALPAER</sequence>
<dbReference type="Gene3D" id="2.102.10.10">
    <property type="entry name" value="Rieske [2Fe-2S] iron-sulphur domain"/>
    <property type="match status" value="1"/>
</dbReference>
<evidence type="ECO:0000313" key="8">
    <source>
        <dbReference type="EMBL" id="NYT37840.1"/>
    </source>
</evidence>
<name>A0A853FGB8_9BURK</name>
<dbReference type="SUPFAM" id="SSF50022">
    <property type="entry name" value="ISP domain"/>
    <property type="match status" value="1"/>
</dbReference>
<reference evidence="8 9" key="1">
    <citation type="submission" date="2020-07" db="EMBL/GenBank/DDBJ databases">
        <title>Taxonomic revisions and descriptions of new bacterial species based on genomic comparisons in the high-G+C-content subgroup of the family Alcaligenaceae.</title>
        <authorList>
            <person name="Szabo A."/>
            <person name="Felfoldi T."/>
        </authorList>
    </citation>
    <scope>NUCLEOTIDE SEQUENCE [LARGE SCALE GENOMIC DNA]</scope>
    <source>
        <strain evidence="8 9">DSM 25264</strain>
    </source>
</reference>
<comment type="caution">
    <text evidence="8">The sequence shown here is derived from an EMBL/GenBank/DDBJ whole genome shotgun (WGS) entry which is preliminary data.</text>
</comment>
<dbReference type="EMBL" id="JACCEW010000004">
    <property type="protein sequence ID" value="NYT37840.1"/>
    <property type="molecule type" value="Genomic_DNA"/>
</dbReference>
<dbReference type="GO" id="GO:0042128">
    <property type="term" value="P:nitrate assimilation"/>
    <property type="evidence" value="ECO:0007669"/>
    <property type="project" value="UniProtKB-KW"/>
</dbReference>
<keyword evidence="6" id="KW-0534">Nitrate assimilation</keyword>
<keyword evidence="1" id="KW-0001">2Fe-2S</keyword>
<dbReference type="OrthoDB" id="9769355at2"/>
<evidence type="ECO:0000256" key="4">
    <source>
        <dbReference type="ARBA" id="ARBA00023004"/>
    </source>
</evidence>
<organism evidence="8 9">
    <name type="scientific">Allopusillimonas soli</name>
    <dbReference type="NCBI Taxonomy" id="659016"/>
    <lineage>
        <taxon>Bacteria</taxon>
        <taxon>Pseudomonadati</taxon>
        <taxon>Pseudomonadota</taxon>
        <taxon>Betaproteobacteria</taxon>
        <taxon>Burkholderiales</taxon>
        <taxon>Alcaligenaceae</taxon>
        <taxon>Allopusillimonas</taxon>
    </lineage>
</organism>
<evidence type="ECO:0000256" key="6">
    <source>
        <dbReference type="ARBA" id="ARBA00023063"/>
    </source>
</evidence>
<dbReference type="PANTHER" id="PTHR21496:SF23">
    <property type="entry name" value="3-PHENYLPROPIONATE_CINNAMIC ACID DIOXYGENASE FERREDOXIN SUBUNIT"/>
    <property type="match status" value="1"/>
</dbReference>
<keyword evidence="5" id="KW-0411">Iron-sulfur</keyword>
<dbReference type="GO" id="GO:0008942">
    <property type="term" value="F:nitrite reductase [NAD(P)H] activity"/>
    <property type="evidence" value="ECO:0007669"/>
    <property type="project" value="InterPro"/>
</dbReference>